<feature type="transmembrane region" description="Helical" evidence="7">
    <location>
        <begin position="427"/>
        <end position="451"/>
    </location>
</feature>
<dbReference type="InParanoid" id="D3BD24"/>
<dbReference type="RefSeq" id="XP_020432935.1">
    <property type="nucleotide sequence ID" value="XM_020577261.1"/>
</dbReference>
<comment type="subcellular location">
    <subcellularLocation>
        <location evidence="1">Membrane</location>
        <topology evidence="1">Multi-pass membrane protein</topology>
    </subcellularLocation>
</comment>
<dbReference type="AlphaFoldDB" id="D3BD24"/>
<keyword evidence="9" id="KW-1185">Reference proteome</keyword>
<name>D3BD24_HETP5</name>
<dbReference type="FunCoup" id="D3BD24">
    <property type="interactions" value="42"/>
</dbReference>
<evidence type="ECO:0000313" key="9">
    <source>
        <dbReference type="Proteomes" id="UP000001396"/>
    </source>
</evidence>
<feature type="transmembrane region" description="Helical" evidence="7">
    <location>
        <begin position="75"/>
        <end position="95"/>
    </location>
</feature>
<feature type="compositionally biased region" description="Polar residues" evidence="6">
    <location>
        <begin position="589"/>
        <end position="598"/>
    </location>
</feature>
<feature type="region of interest" description="Disordered" evidence="6">
    <location>
        <begin position="28"/>
        <end position="54"/>
    </location>
</feature>
<feature type="transmembrane region" description="Helical" evidence="7">
    <location>
        <begin position="463"/>
        <end position="483"/>
    </location>
</feature>
<keyword evidence="3 7" id="KW-0812">Transmembrane</keyword>
<dbReference type="GO" id="GO:0022857">
    <property type="term" value="F:transmembrane transporter activity"/>
    <property type="evidence" value="ECO:0007669"/>
    <property type="project" value="InterPro"/>
</dbReference>
<dbReference type="GeneID" id="31361886"/>
<accession>D3BD24</accession>
<feature type="transmembrane region" description="Helical" evidence="7">
    <location>
        <begin position="231"/>
        <end position="253"/>
    </location>
</feature>
<feature type="transmembrane region" description="Helical" evidence="7">
    <location>
        <begin position="311"/>
        <end position="332"/>
    </location>
</feature>
<keyword evidence="4 7" id="KW-1133">Transmembrane helix</keyword>
<feature type="compositionally biased region" description="Basic and acidic residues" evidence="6">
    <location>
        <begin position="38"/>
        <end position="51"/>
    </location>
</feature>
<evidence type="ECO:0000256" key="7">
    <source>
        <dbReference type="SAM" id="Phobius"/>
    </source>
</evidence>
<dbReference type="STRING" id="670386.D3BD24"/>
<evidence type="ECO:0000256" key="2">
    <source>
        <dbReference type="ARBA" id="ARBA00005982"/>
    </source>
</evidence>
<feature type="transmembrane region" description="Helical" evidence="7">
    <location>
        <begin position="128"/>
        <end position="149"/>
    </location>
</feature>
<gene>
    <name evidence="8" type="ORF">PPL_06404</name>
</gene>
<protein>
    <submittedName>
        <fullName evidence="8">Uncharacterized protein</fullName>
    </submittedName>
</protein>
<dbReference type="PANTHER" id="PTHR11654">
    <property type="entry name" value="OLIGOPEPTIDE TRANSPORTER-RELATED"/>
    <property type="match status" value="1"/>
</dbReference>
<keyword evidence="5 7" id="KW-0472">Membrane</keyword>
<dbReference type="InterPro" id="IPR018456">
    <property type="entry name" value="PTR2_symporter_CS"/>
</dbReference>
<feature type="transmembrane region" description="Helical" evidence="7">
    <location>
        <begin position="495"/>
        <end position="516"/>
    </location>
</feature>
<feature type="region of interest" description="Disordered" evidence="6">
    <location>
        <begin position="569"/>
        <end position="598"/>
    </location>
</feature>
<dbReference type="OMA" id="YVLYAQM"/>
<evidence type="ECO:0000256" key="5">
    <source>
        <dbReference type="ARBA" id="ARBA00023136"/>
    </source>
</evidence>
<dbReference type="EMBL" id="ADBJ01000028">
    <property type="protein sequence ID" value="EFA80816.1"/>
    <property type="molecule type" value="Genomic_DNA"/>
</dbReference>
<feature type="transmembrane region" description="Helical" evidence="7">
    <location>
        <begin position="360"/>
        <end position="380"/>
    </location>
</feature>
<evidence type="ECO:0000256" key="3">
    <source>
        <dbReference type="ARBA" id="ARBA00022692"/>
    </source>
</evidence>
<dbReference type="Pfam" id="PF00854">
    <property type="entry name" value="PTR2"/>
    <property type="match status" value="1"/>
</dbReference>
<dbReference type="SUPFAM" id="SSF103473">
    <property type="entry name" value="MFS general substrate transporter"/>
    <property type="match status" value="1"/>
</dbReference>
<reference evidence="8 9" key="1">
    <citation type="journal article" date="2011" name="Genome Res.">
        <title>Phylogeny-wide analysis of social amoeba genomes highlights ancient origins for complex intercellular communication.</title>
        <authorList>
            <person name="Heidel A.J."/>
            <person name="Lawal H.M."/>
            <person name="Felder M."/>
            <person name="Schilde C."/>
            <person name="Helps N.R."/>
            <person name="Tunggal B."/>
            <person name="Rivero F."/>
            <person name="John U."/>
            <person name="Schleicher M."/>
            <person name="Eichinger L."/>
            <person name="Platzer M."/>
            <person name="Noegel A.A."/>
            <person name="Schaap P."/>
            <person name="Gloeckner G."/>
        </authorList>
    </citation>
    <scope>NUCLEOTIDE SEQUENCE [LARGE SCALE GENOMIC DNA]</scope>
    <source>
        <strain evidence="9">ATCC 26659 / Pp 5 / PN500</strain>
    </source>
</reference>
<comment type="similarity">
    <text evidence="2">Belongs to the major facilitator superfamily. Proton-dependent oligopeptide transporter (POT/PTR) (TC 2.A.17) family.</text>
</comment>
<feature type="transmembrane region" description="Helical" evidence="7">
    <location>
        <begin position="392"/>
        <end position="415"/>
    </location>
</feature>
<sequence length="598" mass="67486">MGKDKNAGGAIIATEYTPIKNDDTVEFLSGNSSSSSSNRKEKISSTARDEVSTTPNDKLPTSIIFIMGSEICERYSFYGIRTILVIYLTTFMLYSDDQATTALHTFNFVTYFLPLLGAYLADGVIGKFYTILYFSLVYSVGGIFLALSATPSVIGEDPEKRSPWALILGLGLIAVGTGGIKPVVSTFLGDQLERNQTHLLQRLFQIFYFSVNFGATLSTFLAPIFRAKISYWFAFGVPSVLILISTVIFVVGAKRYKKRPIQGSIMLTAAKIVGFGIKEKFLSLRYSCRSTPVTHWLDRSKSKYDSHTVDAVKAALNVLLVFLSLPFFWAMYDQSGSRWTLQARSMNLSLGSITVEPEQIQTLGPVLVLICIPLSEWLIYRPLRNRNIQFHPLRRMIIGMWLAVASFVFTMFLQLKIDANPPNTISVWWQIIQYLIMTWGEVFISITGLEFAYSQAPSSMKSIIMSGWLLSIAFGNLFVVVVVDAIHLKEQWQEYLFFASVMAFFTCVFMVIAYRFKSADDSIIHYNAEIDEDTSEDSIHKHLNQFQANNSNNRNRDLSESNDTLLNSNNNYDKEYDDNNNNNDDRHSLTSSSNSYQI</sequence>
<feature type="transmembrane region" description="Helical" evidence="7">
    <location>
        <begin position="101"/>
        <end position="121"/>
    </location>
</feature>
<dbReference type="FunFam" id="1.20.1250.20:FF:000649">
    <property type="entry name" value="Predicted protein"/>
    <property type="match status" value="1"/>
</dbReference>
<dbReference type="CDD" id="cd17347">
    <property type="entry name" value="MFS_SLC15A1_2_like"/>
    <property type="match status" value="1"/>
</dbReference>
<dbReference type="InterPro" id="IPR036259">
    <property type="entry name" value="MFS_trans_sf"/>
</dbReference>
<evidence type="ECO:0000256" key="6">
    <source>
        <dbReference type="SAM" id="MobiDB-lite"/>
    </source>
</evidence>
<dbReference type="GO" id="GO:0006857">
    <property type="term" value="P:oligopeptide transport"/>
    <property type="evidence" value="ECO:0007669"/>
    <property type="project" value="InterPro"/>
</dbReference>
<dbReference type="Proteomes" id="UP000001396">
    <property type="component" value="Unassembled WGS sequence"/>
</dbReference>
<evidence type="ECO:0000256" key="1">
    <source>
        <dbReference type="ARBA" id="ARBA00004141"/>
    </source>
</evidence>
<dbReference type="InterPro" id="IPR000109">
    <property type="entry name" value="POT_fam"/>
</dbReference>
<proteinExistence type="inferred from homology"/>
<dbReference type="PROSITE" id="PS01022">
    <property type="entry name" value="PTR2_1"/>
    <property type="match status" value="1"/>
</dbReference>
<dbReference type="Gene3D" id="1.20.1250.20">
    <property type="entry name" value="MFS general substrate transporter like domains"/>
    <property type="match status" value="1"/>
</dbReference>
<comment type="caution">
    <text evidence="8">The sequence shown here is derived from an EMBL/GenBank/DDBJ whole genome shotgun (WGS) entry which is preliminary data.</text>
</comment>
<feature type="transmembrane region" description="Helical" evidence="7">
    <location>
        <begin position="164"/>
        <end position="184"/>
    </location>
</feature>
<feature type="transmembrane region" description="Helical" evidence="7">
    <location>
        <begin position="205"/>
        <end position="225"/>
    </location>
</feature>
<dbReference type="GO" id="GO:0016020">
    <property type="term" value="C:membrane"/>
    <property type="evidence" value="ECO:0007669"/>
    <property type="project" value="UniProtKB-SubCell"/>
</dbReference>
<organism evidence="8 9">
    <name type="scientific">Heterostelium pallidum (strain ATCC 26659 / Pp 5 / PN500)</name>
    <name type="common">Cellular slime mold</name>
    <name type="synonym">Polysphondylium pallidum</name>
    <dbReference type="NCBI Taxonomy" id="670386"/>
    <lineage>
        <taxon>Eukaryota</taxon>
        <taxon>Amoebozoa</taxon>
        <taxon>Evosea</taxon>
        <taxon>Eumycetozoa</taxon>
        <taxon>Dictyostelia</taxon>
        <taxon>Acytosteliales</taxon>
        <taxon>Acytosteliaceae</taxon>
        <taxon>Heterostelium</taxon>
    </lineage>
</organism>
<evidence type="ECO:0000313" key="8">
    <source>
        <dbReference type="EMBL" id="EFA80816.1"/>
    </source>
</evidence>
<evidence type="ECO:0000256" key="4">
    <source>
        <dbReference type="ARBA" id="ARBA00022989"/>
    </source>
</evidence>